<dbReference type="PANTHER" id="PTHR24304:SF0">
    <property type="entry name" value="CYTOCHROME P450 7B1"/>
    <property type="match status" value="1"/>
</dbReference>
<sequence>MSQLPALQVVIRFYIEKIIETIEKRFNRLCEPSQTEDRGAEIYCVHRTSSRHTGEPPLINGWIPFLGVALDFRKNATSFLLTLNKKHGDIFTIHMAEFADQISSQAFDHPPVVNGNCPDLNEHVHRNYQYILGKSLDTLSDNMMKNLQIIFKRKFSQMVDWEMEKMHKFCFSIIFEASFKTFFGRDPHNDGYNVTDEIGEKFLKFDANFSYLALNVPITLLGATKNIRRELINFLNPKKMEKWLDVSKVVQDRKDILEKYKVLSDYDKAAHHFAFLWASVGNTIPVIFWTMYYLLRHPEAFAVVRNEIDHLLQSTGQEKSPGYNIYLSREQLDNLVYLESAINESLRMCSSSMNIRQIKENFILKFEENREVCLRKGDFLAIFPPVLHRDPEIYEDPHTYKYDRYMENGKKKTTFFKQGKKLKYFLMPFGSGVSMCPGRFFAMSEIKLFVVIASVYFDMDIMEDKQLGQDKDRIGLGILLPDSDIIFRYKLRFTVLSLLSVLNIIIDCVFLCKKRMR</sequence>
<comment type="caution">
    <text evidence="16">The sequence shown here is derived from an EMBL/GenBank/DDBJ whole genome shotgun (WGS) entry which is preliminary data.</text>
</comment>
<evidence type="ECO:0000313" key="17">
    <source>
        <dbReference type="Proteomes" id="UP000018936"/>
    </source>
</evidence>
<dbReference type="InterPro" id="IPR002403">
    <property type="entry name" value="Cyt_P450_E_grp-IV"/>
</dbReference>
<comment type="pathway">
    <text evidence="3">Lipid metabolism; bile acid biosynthesis.</text>
</comment>
<feature type="transmembrane region" description="Helical" evidence="15">
    <location>
        <begin position="491"/>
        <end position="512"/>
    </location>
</feature>
<evidence type="ECO:0000256" key="2">
    <source>
        <dbReference type="ARBA" id="ARBA00004586"/>
    </source>
</evidence>
<dbReference type="PIRSF" id="PIRSF000047">
    <property type="entry name" value="Cytochrome_CYPVIIA1"/>
    <property type="match status" value="1"/>
</dbReference>
<dbReference type="Proteomes" id="UP000018936">
    <property type="component" value="Unassembled WGS sequence"/>
</dbReference>
<dbReference type="GO" id="GO:0008396">
    <property type="term" value="F:oxysterol 7-alpha-hydroxylase activity"/>
    <property type="evidence" value="ECO:0007669"/>
    <property type="project" value="TreeGrafter"/>
</dbReference>
<evidence type="ECO:0000256" key="7">
    <source>
        <dbReference type="ARBA" id="ARBA00022824"/>
    </source>
</evidence>
<evidence type="ECO:0000256" key="15">
    <source>
        <dbReference type="SAM" id="Phobius"/>
    </source>
</evidence>
<proteinExistence type="inferred from homology"/>
<comment type="similarity">
    <text evidence="4">Belongs to the cytochrome P450 family.</text>
</comment>
<name>V8NWY7_OPHHA</name>
<evidence type="ECO:0000256" key="14">
    <source>
        <dbReference type="PIRSR" id="PIRSR000047-2"/>
    </source>
</evidence>
<dbReference type="InterPro" id="IPR050529">
    <property type="entry name" value="CYP450_sterol_14alpha_dmase"/>
</dbReference>
<evidence type="ECO:0000256" key="8">
    <source>
        <dbReference type="ARBA" id="ARBA00023002"/>
    </source>
</evidence>
<dbReference type="PANTHER" id="PTHR24304">
    <property type="entry name" value="CYTOCHROME P450 FAMILY 7"/>
    <property type="match status" value="1"/>
</dbReference>
<dbReference type="GO" id="GO:0005789">
    <property type="term" value="C:endoplasmic reticulum membrane"/>
    <property type="evidence" value="ECO:0007669"/>
    <property type="project" value="UniProtKB-SubCell"/>
</dbReference>
<organism evidence="16 17">
    <name type="scientific">Ophiophagus hannah</name>
    <name type="common">King cobra</name>
    <name type="synonym">Naja hannah</name>
    <dbReference type="NCBI Taxonomy" id="8665"/>
    <lineage>
        <taxon>Eukaryota</taxon>
        <taxon>Metazoa</taxon>
        <taxon>Chordata</taxon>
        <taxon>Craniata</taxon>
        <taxon>Vertebrata</taxon>
        <taxon>Euteleostomi</taxon>
        <taxon>Lepidosauria</taxon>
        <taxon>Squamata</taxon>
        <taxon>Bifurcata</taxon>
        <taxon>Unidentata</taxon>
        <taxon>Episquamata</taxon>
        <taxon>Toxicofera</taxon>
        <taxon>Serpentes</taxon>
        <taxon>Colubroidea</taxon>
        <taxon>Elapidae</taxon>
        <taxon>Elapinae</taxon>
        <taxon>Ophiophagus</taxon>
    </lineage>
</organism>
<dbReference type="GO" id="GO:0005506">
    <property type="term" value="F:iron ion binding"/>
    <property type="evidence" value="ECO:0007669"/>
    <property type="project" value="InterPro"/>
</dbReference>
<dbReference type="Pfam" id="PF00067">
    <property type="entry name" value="p450"/>
    <property type="match status" value="1"/>
</dbReference>
<keyword evidence="15" id="KW-1133">Transmembrane helix</keyword>
<dbReference type="GO" id="GO:0020037">
    <property type="term" value="F:heme binding"/>
    <property type="evidence" value="ECO:0007669"/>
    <property type="project" value="InterPro"/>
</dbReference>
<evidence type="ECO:0000256" key="4">
    <source>
        <dbReference type="ARBA" id="ARBA00010617"/>
    </source>
</evidence>
<dbReference type="AlphaFoldDB" id="V8NWY7"/>
<evidence type="ECO:0000256" key="6">
    <source>
        <dbReference type="ARBA" id="ARBA00022723"/>
    </source>
</evidence>
<protein>
    <submittedName>
        <fullName evidence="16">25-hydroxycholesterol 7-alpha-hydroxylase</fullName>
    </submittedName>
</protein>
<keyword evidence="10" id="KW-0443">Lipid metabolism</keyword>
<reference evidence="16 17" key="1">
    <citation type="journal article" date="2013" name="Proc. Natl. Acad. Sci. U.S.A.">
        <title>The king cobra genome reveals dynamic gene evolution and adaptation in the snake venom system.</title>
        <authorList>
            <person name="Vonk F.J."/>
            <person name="Casewell N.R."/>
            <person name="Henkel C.V."/>
            <person name="Heimberg A.M."/>
            <person name="Jansen H.J."/>
            <person name="McCleary R.J."/>
            <person name="Kerkkamp H.M."/>
            <person name="Vos R.A."/>
            <person name="Guerreiro I."/>
            <person name="Calvete J.J."/>
            <person name="Wuster W."/>
            <person name="Woods A.E."/>
            <person name="Logan J.M."/>
            <person name="Harrison R.A."/>
            <person name="Castoe T.A."/>
            <person name="de Koning A.P."/>
            <person name="Pollock D.D."/>
            <person name="Yandell M."/>
            <person name="Calderon D."/>
            <person name="Renjifo C."/>
            <person name="Currier R.B."/>
            <person name="Salgado D."/>
            <person name="Pla D."/>
            <person name="Sanz L."/>
            <person name="Hyder A.S."/>
            <person name="Ribeiro J.M."/>
            <person name="Arntzen J.W."/>
            <person name="van den Thillart G.E."/>
            <person name="Boetzer M."/>
            <person name="Pirovano W."/>
            <person name="Dirks R.P."/>
            <person name="Spaink H.P."/>
            <person name="Duboule D."/>
            <person name="McGlinn E."/>
            <person name="Kini R.M."/>
            <person name="Richardson M.K."/>
        </authorList>
    </citation>
    <scope>NUCLEOTIDE SEQUENCE</scope>
    <source>
        <tissue evidence="16">Blood</tissue>
    </source>
</reference>
<evidence type="ECO:0000256" key="1">
    <source>
        <dbReference type="ARBA" id="ARBA00001971"/>
    </source>
</evidence>
<dbReference type="Gene3D" id="1.10.630.10">
    <property type="entry name" value="Cytochrome P450"/>
    <property type="match status" value="1"/>
</dbReference>
<dbReference type="InterPro" id="IPR024204">
    <property type="entry name" value="Cyt_P450_CYP7A1-type"/>
</dbReference>
<evidence type="ECO:0000256" key="13">
    <source>
        <dbReference type="PIRSR" id="PIRSR000047-1"/>
    </source>
</evidence>
<comment type="cofactor">
    <cofactor evidence="1 13">
        <name>heme</name>
        <dbReference type="ChEBI" id="CHEBI:30413"/>
    </cofactor>
</comment>
<evidence type="ECO:0000256" key="12">
    <source>
        <dbReference type="ARBA" id="ARBA00023221"/>
    </source>
</evidence>
<dbReference type="GO" id="GO:0006699">
    <property type="term" value="P:bile acid biosynthetic process"/>
    <property type="evidence" value="ECO:0007669"/>
    <property type="project" value="TreeGrafter"/>
</dbReference>
<keyword evidence="7" id="KW-0256">Endoplasmic reticulum</keyword>
<evidence type="ECO:0000256" key="11">
    <source>
        <dbReference type="ARBA" id="ARBA00023136"/>
    </source>
</evidence>
<feature type="binding site" description="axial binding residue" evidence="13">
    <location>
        <position position="436"/>
    </location>
    <ligand>
        <name>heme</name>
        <dbReference type="ChEBI" id="CHEBI:30413"/>
    </ligand>
    <ligandPart>
        <name>Fe</name>
        <dbReference type="ChEBI" id="CHEBI:18248"/>
    </ligandPart>
</feature>
<dbReference type="InterPro" id="IPR036396">
    <property type="entry name" value="Cyt_P450_sf"/>
</dbReference>
<feature type="binding site" evidence="14">
    <location>
        <position position="282"/>
    </location>
    <ligand>
        <name>substrate</name>
    </ligand>
</feature>
<keyword evidence="6 13" id="KW-0479">Metal-binding</keyword>
<feature type="non-terminal residue" evidence="16">
    <location>
        <position position="517"/>
    </location>
</feature>
<feature type="non-terminal residue" evidence="16">
    <location>
        <position position="1"/>
    </location>
</feature>
<keyword evidence="8" id="KW-0560">Oxidoreductase</keyword>
<keyword evidence="11 15" id="KW-0472">Membrane</keyword>
<dbReference type="EMBL" id="AZIM01001477">
    <property type="protein sequence ID" value="ETE66784.1"/>
    <property type="molecule type" value="Genomic_DNA"/>
</dbReference>
<keyword evidence="15" id="KW-0812">Transmembrane</keyword>
<evidence type="ECO:0000256" key="3">
    <source>
        <dbReference type="ARBA" id="ARBA00004860"/>
    </source>
</evidence>
<keyword evidence="17" id="KW-1185">Reference proteome</keyword>
<evidence type="ECO:0000256" key="5">
    <source>
        <dbReference type="ARBA" id="ARBA00022617"/>
    </source>
</evidence>
<dbReference type="SUPFAM" id="SSF48264">
    <property type="entry name" value="Cytochrome P450"/>
    <property type="match status" value="1"/>
</dbReference>
<comment type="subcellular location">
    <subcellularLocation>
        <location evidence="2">Endoplasmic reticulum membrane</location>
    </subcellularLocation>
</comment>
<dbReference type="InterPro" id="IPR001128">
    <property type="entry name" value="Cyt_P450"/>
</dbReference>
<evidence type="ECO:0000313" key="16">
    <source>
        <dbReference type="EMBL" id="ETE66784.1"/>
    </source>
</evidence>
<keyword evidence="9 13" id="KW-0408">Iron</keyword>
<feature type="transmembrane region" description="Helical" evidence="15">
    <location>
        <begin position="274"/>
        <end position="295"/>
    </location>
</feature>
<dbReference type="GO" id="GO:0042632">
    <property type="term" value="P:cholesterol homeostasis"/>
    <property type="evidence" value="ECO:0007669"/>
    <property type="project" value="TreeGrafter"/>
</dbReference>
<gene>
    <name evidence="16" type="primary">CYP7B1</name>
    <name evidence="16" type="ORF">L345_07432</name>
</gene>
<dbReference type="OrthoDB" id="6692864at2759"/>
<evidence type="ECO:0000256" key="9">
    <source>
        <dbReference type="ARBA" id="ARBA00023004"/>
    </source>
</evidence>
<keyword evidence="5 13" id="KW-0349">Heme</keyword>
<dbReference type="PRINTS" id="PR00465">
    <property type="entry name" value="EP450IV"/>
</dbReference>
<accession>V8NWY7</accession>
<evidence type="ECO:0000256" key="10">
    <source>
        <dbReference type="ARBA" id="ARBA00023098"/>
    </source>
</evidence>
<keyword evidence="12" id="KW-0753">Steroid metabolism</keyword>